<dbReference type="SUPFAM" id="SSF52540">
    <property type="entry name" value="P-loop containing nucleoside triphosphate hydrolases"/>
    <property type="match status" value="1"/>
</dbReference>
<dbReference type="EC" id="2.7.4.-" evidence="4"/>
<dbReference type="PANTHER" id="PTHR34383">
    <property type="entry name" value="POLYPHOSPHATE:AMP PHOSPHOTRANSFERASE-RELATED"/>
    <property type="match status" value="1"/>
</dbReference>
<comment type="subunit">
    <text evidence="4">Homotetramer.</text>
</comment>
<evidence type="ECO:0000259" key="5">
    <source>
        <dbReference type="Pfam" id="PF03976"/>
    </source>
</evidence>
<evidence type="ECO:0000256" key="2">
    <source>
        <dbReference type="ARBA" id="ARBA00022679"/>
    </source>
</evidence>
<dbReference type="Gene3D" id="3.40.50.300">
    <property type="entry name" value="P-loop containing nucleotide triphosphate hydrolases"/>
    <property type="match status" value="1"/>
</dbReference>
<name>A0A1H3XF76_9ACTO</name>
<evidence type="ECO:0000256" key="4">
    <source>
        <dbReference type="RuleBase" id="RU369062"/>
    </source>
</evidence>
<evidence type="ECO:0000313" key="6">
    <source>
        <dbReference type="EMBL" id="SDZ97601.1"/>
    </source>
</evidence>
<proteinExistence type="inferred from homology"/>
<gene>
    <name evidence="6" type="ORF">SAMN02910418_00691</name>
</gene>
<organism evidence="6 7">
    <name type="scientific">Bowdeniella nasicola</name>
    <dbReference type="NCBI Taxonomy" id="208480"/>
    <lineage>
        <taxon>Bacteria</taxon>
        <taxon>Bacillati</taxon>
        <taxon>Actinomycetota</taxon>
        <taxon>Actinomycetes</taxon>
        <taxon>Actinomycetales</taxon>
        <taxon>Actinomycetaceae</taxon>
        <taxon>Bowdeniella</taxon>
    </lineage>
</organism>
<evidence type="ECO:0000313" key="7">
    <source>
        <dbReference type="Proteomes" id="UP000199288"/>
    </source>
</evidence>
<comment type="similarity">
    <text evidence="1 4">Belongs to the polyphosphate kinase 2 (PPK2) family. Class I subfamily.</text>
</comment>
<dbReference type="OrthoDB" id="9775224at2"/>
<dbReference type="GO" id="GO:0008976">
    <property type="term" value="F:polyphosphate kinase activity"/>
    <property type="evidence" value="ECO:0007669"/>
    <property type="project" value="UniProtKB-UniRule"/>
</dbReference>
<sequence length="286" mass="33652">MSTHDNVSKSGNPPKLDSAAYEKELRRLQSELVAMQQWVIETGERICILFEGRDAAGKGSAIKRVTQYLNPRHARVVALPAPTEREKTQWYFQRYIAHLPAAGEIVIFDRSWYNRAGVEHVMGFCTPEEYHRFLRQAPDFERMLVDDGIRLIKYWFSVSDTEQEARFRSRSEDPMRRWKLSPMDVESITRWEDYSRAKDTMFAATDTPWARWYTVESEDKKRSRINVINDILTRIPWQRLEPREIEIPSRPASAGESNYERLDRSKYEYVKDVATPLEKARVKAKK</sequence>
<dbReference type="EMBL" id="FNQV01000003">
    <property type="protein sequence ID" value="SDZ97601.1"/>
    <property type="molecule type" value="Genomic_DNA"/>
</dbReference>
<dbReference type="NCBIfam" id="TIGR03707">
    <property type="entry name" value="PPK2_P_aer"/>
    <property type="match status" value="1"/>
</dbReference>
<accession>A0A1H3XF76</accession>
<dbReference type="Pfam" id="PF03976">
    <property type="entry name" value="PPK2"/>
    <property type="match status" value="1"/>
</dbReference>
<feature type="domain" description="Polyphosphate kinase-2-related" evidence="5">
    <location>
        <begin position="16"/>
        <end position="238"/>
    </location>
</feature>
<keyword evidence="7" id="KW-1185">Reference proteome</keyword>
<dbReference type="GO" id="GO:0006793">
    <property type="term" value="P:phosphorus metabolic process"/>
    <property type="evidence" value="ECO:0007669"/>
    <property type="project" value="InterPro"/>
</dbReference>
<dbReference type="AlphaFoldDB" id="A0A1H3XF76"/>
<protein>
    <recommendedName>
        <fullName evidence="4">ADP/GDP-polyphosphate phosphotransferase</fullName>
        <ecNumber evidence="4">2.7.4.-</ecNumber>
    </recommendedName>
    <alternativeName>
        <fullName evidence="4">Polyphosphate kinase PPK2</fullName>
    </alternativeName>
</protein>
<reference evidence="7" key="1">
    <citation type="submission" date="2016-10" db="EMBL/GenBank/DDBJ databases">
        <authorList>
            <person name="Varghese N."/>
            <person name="Submissions S."/>
        </authorList>
    </citation>
    <scope>NUCLEOTIDE SEQUENCE [LARGE SCALE GENOMIC DNA]</scope>
    <source>
        <strain evidence="7">KPR-1</strain>
    </source>
</reference>
<dbReference type="PIRSF" id="PIRSF028756">
    <property type="entry name" value="PPK2_prd"/>
    <property type="match status" value="1"/>
</dbReference>
<dbReference type="RefSeq" id="WP_092562087.1">
    <property type="nucleotide sequence ID" value="NZ_FNQV01000003.1"/>
</dbReference>
<dbReference type="PANTHER" id="PTHR34383:SF1">
    <property type="entry name" value="ADP-POLYPHOSPHATE PHOSPHOTRANSFERASE"/>
    <property type="match status" value="1"/>
</dbReference>
<evidence type="ECO:0000256" key="3">
    <source>
        <dbReference type="ARBA" id="ARBA00022777"/>
    </source>
</evidence>
<dbReference type="InterPro" id="IPR027417">
    <property type="entry name" value="P-loop_NTPase"/>
</dbReference>
<dbReference type="InterPro" id="IPR022488">
    <property type="entry name" value="PPK2-related"/>
</dbReference>
<dbReference type="InterPro" id="IPR016898">
    <property type="entry name" value="Polyphosphate_phosphotransfera"/>
</dbReference>
<keyword evidence="3 4" id="KW-0418">Kinase</keyword>
<dbReference type="InterPro" id="IPR022486">
    <property type="entry name" value="PPK2_PA0141"/>
</dbReference>
<comment type="function">
    <text evidence="4">Uses inorganic polyphosphate (polyP) as a donor to convert GDP to GTP or ADP to ATP.</text>
</comment>
<evidence type="ECO:0000256" key="1">
    <source>
        <dbReference type="ARBA" id="ARBA00009924"/>
    </source>
</evidence>
<dbReference type="Proteomes" id="UP000199288">
    <property type="component" value="Unassembled WGS sequence"/>
</dbReference>
<keyword evidence="2 4" id="KW-0808">Transferase</keyword>